<dbReference type="GO" id="GO:0004659">
    <property type="term" value="F:prenyltransferase activity"/>
    <property type="evidence" value="ECO:0007669"/>
    <property type="project" value="InterPro"/>
</dbReference>
<dbReference type="Pfam" id="PF00348">
    <property type="entry name" value="polyprenyl_synt"/>
    <property type="match status" value="1"/>
</dbReference>
<dbReference type="GO" id="GO:0016114">
    <property type="term" value="P:terpenoid biosynthetic process"/>
    <property type="evidence" value="ECO:0007669"/>
    <property type="project" value="UniProtKB-ARBA"/>
</dbReference>
<keyword evidence="4" id="KW-0479">Metal-binding</keyword>
<evidence type="ECO:0000256" key="6">
    <source>
        <dbReference type="ARBA" id="ARBA00023229"/>
    </source>
</evidence>
<dbReference type="SUPFAM" id="SSF48576">
    <property type="entry name" value="Terpenoid synthases"/>
    <property type="match status" value="1"/>
</dbReference>
<feature type="compositionally biased region" description="Gly residues" evidence="8">
    <location>
        <begin position="1"/>
        <end position="10"/>
    </location>
</feature>
<keyword evidence="6" id="KW-0414">Isoprene biosynthesis</keyword>
<dbReference type="InterPro" id="IPR053378">
    <property type="entry name" value="Prenyl_diphosphate_synthase"/>
</dbReference>
<dbReference type="NCBIfam" id="NF045485">
    <property type="entry name" value="FPPsyn"/>
    <property type="match status" value="1"/>
</dbReference>
<keyword evidence="10" id="KW-1185">Reference proteome</keyword>
<dbReference type="GO" id="GO:0046872">
    <property type="term" value="F:metal ion binding"/>
    <property type="evidence" value="ECO:0007669"/>
    <property type="project" value="UniProtKB-KW"/>
</dbReference>
<dbReference type="EMBL" id="SPDV01000032">
    <property type="protein sequence ID" value="TFI57357.1"/>
    <property type="molecule type" value="Genomic_DNA"/>
</dbReference>
<dbReference type="SFLD" id="SFLDG01017">
    <property type="entry name" value="Polyprenyl_Transferase_Like"/>
    <property type="match status" value="1"/>
</dbReference>
<dbReference type="InterPro" id="IPR000092">
    <property type="entry name" value="Polyprenyl_synt"/>
</dbReference>
<evidence type="ECO:0000256" key="5">
    <source>
        <dbReference type="ARBA" id="ARBA00022842"/>
    </source>
</evidence>
<proteinExistence type="inferred from homology"/>
<comment type="cofactor">
    <cofactor evidence="1">
        <name>Mg(2+)</name>
        <dbReference type="ChEBI" id="CHEBI:18420"/>
    </cofactor>
</comment>
<name>A0A4Y8ZPI8_9SPHN</name>
<dbReference type="FunFam" id="1.10.600.10:FF:000001">
    <property type="entry name" value="Geranylgeranyl diphosphate synthase"/>
    <property type="match status" value="1"/>
</dbReference>
<feature type="region of interest" description="Disordered" evidence="8">
    <location>
        <begin position="1"/>
        <end position="35"/>
    </location>
</feature>
<dbReference type="SFLD" id="SFLDS00005">
    <property type="entry name" value="Isoprenoid_Synthase_Type_I"/>
    <property type="match status" value="1"/>
</dbReference>
<comment type="caution">
    <text evidence="9">The sequence shown here is derived from an EMBL/GenBank/DDBJ whole genome shotgun (WGS) entry which is preliminary data.</text>
</comment>
<evidence type="ECO:0000256" key="3">
    <source>
        <dbReference type="ARBA" id="ARBA00022679"/>
    </source>
</evidence>
<evidence type="ECO:0000256" key="2">
    <source>
        <dbReference type="ARBA" id="ARBA00006706"/>
    </source>
</evidence>
<accession>A0A4Y8ZPI8</accession>
<sequence length="334" mass="35982">MRGAAAGGPGAHREDPGRTRRPADRHRALRPGLSGPPVAQALLDRAFGQIRAEIDGLFGELLAVPPDPRAPLYEAMRYTAIGGGKRLRPLLVTASAGLFHVDRARALRVGLAVEAIHVYSLIHDDLPCMDDDAMRHGKPTLHRAFDEATAVLAGDSLHALAFEILADEASHEDPFVRAELVAELARASGPSGMAGGQMMDMAAAENTLDLTAVTRLQQLKTGALFGFCLEAGAIMGRVPPEGRTKLRGYARDVGLAFQIADDLLDEEGEEAKTGKRVGKDRERGKETFVTLLGRDRARQQAELLVSQATEYLASYGAEADLLRAIARFAIERDH</sequence>
<evidence type="ECO:0000256" key="7">
    <source>
        <dbReference type="RuleBase" id="RU004466"/>
    </source>
</evidence>
<dbReference type="PROSITE" id="PS00444">
    <property type="entry name" value="POLYPRENYL_SYNTHASE_2"/>
    <property type="match status" value="1"/>
</dbReference>
<dbReference type="Gene3D" id="1.10.600.10">
    <property type="entry name" value="Farnesyl Diphosphate Synthase"/>
    <property type="match status" value="1"/>
</dbReference>
<evidence type="ECO:0000256" key="1">
    <source>
        <dbReference type="ARBA" id="ARBA00001946"/>
    </source>
</evidence>
<dbReference type="CDD" id="cd00685">
    <property type="entry name" value="Trans_IPPS_HT"/>
    <property type="match status" value="1"/>
</dbReference>
<protein>
    <submittedName>
        <fullName evidence="9">Polyprenyl synthetase family protein</fullName>
    </submittedName>
</protein>
<evidence type="ECO:0000313" key="9">
    <source>
        <dbReference type="EMBL" id="TFI57357.1"/>
    </source>
</evidence>
<feature type="compositionally biased region" description="Basic and acidic residues" evidence="8">
    <location>
        <begin position="11"/>
        <end position="26"/>
    </location>
</feature>
<evidence type="ECO:0000313" key="10">
    <source>
        <dbReference type="Proteomes" id="UP000298213"/>
    </source>
</evidence>
<dbReference type="InterPro" id="IPR033749">
    <property type="entry name" value="Polyprenyl_synt_CS"/>
</dbReference>
<dbReference type="PANTHER" id="PTHR43281">
    <property type="entry name" value="FARNESYL DIPHOSPHATE SYNTHASE"/>
    <property type="match status" value="1"/>
</dbReference>
<dbReference type="InterPro" id="IPR008949">
    <property type="entry name" value="Isoprenoid_synthase_dom_sf"/>
</dbReference>
<dbReference type="OrthoDB" id="9805316at2"/>
<keyword evidence="5" id="KW-0460">Magnesium</keyword>
<evidence type="ECO:0000256" key="4">
    <source>
        <dbReference type="ARBA" id="ARBA00022723"/>
    </source>
</evidence>
<dbReference type="PANTHER" id="PTHR43281:SF1">
    <property type="entry name" value="FARNESYL DIPHOSPHATE SYNTHASE"/>
    <property type="match status" value="1"/>
</dbReference>
<dbReference type="AlphaFoldDB" id="A0A4Y8ZPI8"/>
<evidence type="ECO:0000256" key="8">
    <source>
        <dbReference type="SAM" id="MobiDB-lite"/>
    </source>
</evidence>
<comment type="similarity">
    <text evidence="2 7">Belongs to the FPP/GGPP synthase family.</text>
</comment>
<organism evidence="9 10">
    <name type="scientific">Sphingomonas parva</name>
    <dbReference type="NCBI Taxonomy" id="2555898"/>
    <lineage>
        <taxon>Bacteria</taxon>
        <taxon>Pseudomonadati</taxon>
        <taxon>Pseudomonadota</taxon>
        <taxon>Alphaproteobacteria</taxon>
        <taxon>Sphingomonadales</taxon>
        <taxon>Sphingomonadaceae</taxon>
        <taxon>Sphingomonas</taxon>
    </lineage>
</organism>
<reference evidence="9 10" key="1">
    <citation type="submission" date="2019-03" db="EMBL/GenBank/DDBJ databases">
        <title>Genome sequence of Sphingomonas sp. 17J27-24.</title>
        <authorList>
            <person name="Kim M."/>
            <person name="Maeng S."/>
            <person name="Sathiyaraj S."/>
        </authorList>
    </citation>
    <scope>NUCLEOTIDE SEQUENCE [LARGE SCALE GENOMIC DNA]</scope>
    <source>
        <strain evidence="9 10">17J27-24</strain>
    </source>
</reference>
<keyword evidence="3 7" id="KW-0808">Transferase</keyword>
<dbReference type="GO" id="GO:0005737">
    <property type="term" value="C:cytoplasm"/>
    <property type="evidence" value="ECO:0007669"/>
    <property type="project" value="UniProtKB-ARBA"/>
</dbReference>
<dbReference type="Proteomes" id="UP000298213">
    <property type="component" value="Unassembled WGS sequence"/>
</dbReference>
<gene>
    <name evidence="9" type="ORF">E2493_15340</name>
</gene>